<dbReference type="InterPro" id="IPR042228">
    <property type="entry name" value="Dynein_linker_3"/>
</dbReference>
<evidence type="ECO:0000256" key="13">
    <source>
        <dbReference type="ARBA" id="ARBA00023175"/>
    </source>
</evidence>
<feature type="region of interest" description="Disordered" evidence="17">
    <location>
        <begin position="61"/>
        <end position="185"/>
    </location>
</feature>
<evidence type="ECO:0000256" key="14">
    <source>
        <dbReference type="ARBA" id="ARBA00023212"/>
    </source>
</evidence>
<evidence type="ECO:0000256" key="12">
    <source>
        <dbReference type="ARBA" id="ARBA00023069"/>
    </source>
</evidence>
<dbReference type="Gene3D" id="3.10.490.20">
    <property type="match status" value="1"/>
</dbReference>
<dbReference type="SMART" id="SM00382">
    <property type="entry name" value="AAA"/>
    <property type="match status" value="3"/>
</dbReference>
<dbReference type="Proteomes" id="UP000001876">
    <property type="component" value="Unassembled WGS sequence"/>
</dbReference>
<dbReference type="SUPFAM" id="SSF52540">
    <property type="entry name" value="P-loop containing nucleoside triphosphate hydrolases"/>
    <property type="match status" value="4"/>
</dbReference>
<dbReference type="FunFam" id="3.10.490.20:FF:000006">
    <property type="entry name" value="Dynein axonemal heavy chain 10"/>
    <property type="match status" value="1"/>
</dbReference>
<dbReference type="FunFam" id="1.10.8.720:FF:000005">
    <property type="entry name" value="Dynein axonemal heavy chain 10"/>
    <property type="match status" value="1"/>
</dbReference>
<keyword evidence="12" id="KW-0969">Cilium</keyword>
<protein>
    <submittedName>
        <fullName evidence="19">Inner dynein arm heavy chain 1-alpha</fullName>
    </submittedName>
</protein>
<keyword evidence="20" id="KW-1185">Reference proteome</keyword>
<dbReference type="OMA" id="VGEAMYG"/>
<evidence type="ECO:0000256" key="7">
    <source>
        <dbReference type="ARBA" id="ARBA00022794"/>
    </source>
</evidence>
<dbReference type="InterPro" id="IPR003593">
    <property type="entry name" value="AAA+_ATPase"/>
</dbReference>
<dbReference type="EMBL" id="GG663745">
    <property type="protein sequence ID" value="EEH53640.1"/>
    <property type="molecule type" value="Genomic_DNA"/>
</dbReference>
<dbReference type="Pfam" id="PF18199">
    <property type="entry name" value="Dynein_C"/>
    <property type="match status" value="1"/>
</dbReference>
<evidence type="ECO:0000256" key="9">
    <source>
        <dbReference type="ARBA" id="ARBA00022846"/>
    </source>
</evidence>
<dbReference type="GO" id="GO:0005930">
    <property type="term" value="C:axoneme"/>
    <property type="evidence" value="ECO:0007669"/>
    <property type="project" value="UniProtKB-ARBA"/>
</dbReference>
<keyword evidence="9" id="KW-0282">Flagellum</keyword>
<dbReference type="Gene3D" id="1.20.1270.280">
    <property type="match status" value="1"/>
</dbReference>
<dbReference type="FunFam" id="1.10.8.710:FF:000002">
    <property type="entry name" value="dynein heavy chain 17, axonemal"/>
    <property type="match status" value="1"/>
</dbReference>
<name>C1N2S6_MICPC</name>
<evidence type="ECO:0000256" key="16">
    <source>
        <dbReference type="SAM" id="Coils"/>
    </source>
</evidence>
<dbReference type="Pfam" id="PF22597">
    <property type="entry name" value="DYN_lid"/>
    <property type="match status" value="1"/>
</dbReference>
<dbReference type="FunFam" id="1.20.920.20:FF:000001">
    <property type="entry name" value="dynein heavy chain 2, axonemal"/>
    <property type="match status" value="1"/>
</dbReference>
<dbReference type="InterPro" id="IPR043160">
    <property type="entry name" value="Dynein_C_barrel"/>
</dbReference>
<keyword evidence="10" id="KW-0243">Dynein</keyword>
<dbReference type="FunFam" id="3.40.50.300:FF:002141">
    <property type="entry name" value="Dynein heavy chain"/>
    <property type="match status" value="1"/>
</dbReference>
<evidence type="ECO:0000256" key="6">
    <source>
        <dbReference type="ARBA" id="ARBA00022741"/>
    </source>
</evidence>
<keyword evidence="15" id="KW-0966">Cell projection</keyword>
<dbReference type="FunFam" id="1.20.140.100:FF:000001">
    <property type="entry name" value="dynein heavy chain 17, axonemal"/>
    <property type="match status" value="1"/>
</dbReference>
<evidence type="ECO:0000256" key="10">
    <source>
        <dbReference type="ARBA" id="ARBA00023017"/>
    </source>
</evidence>
<proteinExistence type="inferred from homology"/>
<keyword evidence="5" id="KW-0677">Repeat</keyword>
<feature type="domain" description="AAA+ ATPase" evidence="18">
    <location>
        <begin position="2252"/>
        <end position="2402"/>
    </location>
</feature>
<feature type="coiled-coil region" evidence="16">
    <location>
        <begin position="3431"/>
        <end position="3500"/>
    </location>
</feature>
<feature type="compositionally biased region" description="Low complexity" evidence="17">
    <location>
        <begin position="78"/>
        <end position="87"/>
    </location>
</feature>
<dbReference type="InterPro" id="IPR035699">
    <property type="entry name" value="AAA_6"/>
</dbReference>
<keyword evidence="4" id="KW-0493">Microtubule</keyword>
<evidence type="ECO:0000256" key="15">
    <source>
        <dbReference type="ARBA" id="ARBA00023273"/>
    </source>
</evidence>
<dbReference type="InterPro" id="IPR042219">
    <property type="entry name" value="AAA_lid_11_sf"/>
</dbReference>
<dbReference type="InterPro" id="IPR035706">
    <property type="entry name" value="AAA_9"/>
</dbReference>
<dbReference type="InterPro" id="IPR042222">
    <property type="entry name" value="Dynein_2_N"/>
</dbReference>
<dbReference type="InterPro" id="IPR013594">
    <property type="entry name" value="Dynein_heavy_tail"/>
</dbReference>
<dbReference type="Gene3D" id="1.10.472.130">
    <property type="match status" value="1"/>
</dbReference>
<dbReference type="InterPro" id="IPR027417">
    <property type="entry name" value="P-loop_NTPase"/>
</dbReference>
<dbReference type="FunFam" id="1.20.58.1120:FF:000008">
    <property type="entry name" value="Dynein heavy chain 10, axonemal"/>
    <property type="match status" value="1"/>
</dbReference>
<dbReference type="Pfam" id="PF08385">
    <property type="entry name" value="DHC_N1"/>
    <property type="match status" value="1"/>
</dbReference>
<keyword evidence="7" id="KW-0970">Cilium biogenesis/degradation</keyword>
<dbReference type="Pfam" id="PF12780">
    <property type="entry name" value="AAA_8"/>
    <property type="match status" value="1"/>
</dbReference>
<dbReference type="Gene3D" id="1.10.287.2620">
    <property type="match status" value="1"/>
</dbReference>
<dbReference type="GO" id="GO:0007018">
    <property type="term" value="P:microtubule-based movement"/>
    <property type="evidence" value="ECO:0007669"/>
    <property type="project" value="InterPro"/>
</dbReference>
<dbReference type="InterPro" id="IPR054354">
    <property type="entry name" value="DYNC2H1-like_lid"/>
</dbReference>
<dbReference type="Pfam" id="PF12775">
    <property type="entry name" value="AAA_7"/>
    <property type="match status" value="1"/>
</dbReference>
<dbReference type="Pfam" id="PF18198">
    <property type="entry name" value="AAA_lid_11"/>
    <property type="match status" value="1"/>
</dbReference>
<feature type="coiled-coil region" evidence="16">
    <location>
        <begin position="501"/>
        <end position="528"/>
    </location>
</feature>
<dbReference type="Gene3D" id="6.10.140.1060">
    <property type="match status" value="1"/>
</dbReference>
<evidence type="ECO:0000256" key="17">
    <source>
        <dbReference type="SAM" id="MobiDB-lite"/>
    </source>
</evidence>
<keyword evidence="14" id="KW-0206">Cytoskeleton</keyword>
<dbReference type="Pfam" id="PF08393">
    <property type="entry name" value="DHC_N2"/>
    <property type="match status" value="1"/>
</dbReference>
<dbReference type="InterPro" id="IPR041658">
    <property type="entry name" value="AAA_lid_11"/>
</dbReference>
<dbReference type="Pfam" id="PF17852">
    <property type="entry name" value="Dynein_AAA_lid"/>
    <property type="match status" value="1"/>
</dbReference>
<dbReference type="Pfam" id="PF12777">
    <property type="entry name" value="MT"/>
    <property type="match status" value="1"/>
</dbReference>
<dbReference type="eggNOG" id="KOG3595">
    <property type="taxonomic scope" value="Eukaryota"/>
</dbReference>
<dbReference type="Pfam" id="PF03028">
    <property type="entry name" value="Dynein_heavy"/>
    <property type="match status" value="1"/>
</dbReference>
<dbReference type="PANTHER" id="PTHR22878:SF63">
    <property type="entry name" value="DYNEIN AXONEMAL HEAVY CHAIN 10"/>
    <property type="match status" value="1"/>
</dbReference>
<dbReference type="Gene3D" id="1.10.8.710">
    <property type="match status" value="1"/>
</dbReference>
<dbReference type="Gene3D" id="1.20.58.1120">
    <property type="match status" value="1"/>
</dbReference>
<dbReference type="Gene3D" id="3.20.180.20">
    <property type="entry name" value="Dynein heavy chain, N-terminal domain 2"/>
    <property type="match status" value="1"/>
</dbReference>
<sequence length="4697" mass="529942">MGDDDADPRVAWLADKVCASLGCDVESFTSLMREDADAETKSAIEAYLAGTATSEALLVYAEETAAPSPRTPDPEPEPVASVASVADADADAGEDARAEGEEPSEAPTPAAEGAGVGEDAAEGETAAAEGEQKDGDDAAAAAPPGAEPGATGEAPEPEPAVEDAPPPPPPRTPSPPPPPEPAYTLDPRAMKLKVALGSLPEDAASAPAAFFLKDHADDVIDSASALDAVQHGLLSEGTSSLVALEQMLAQVFVPLFGAQAGGIGGDALAQDILRELGSSTGKFGSQVTHAVQQLCGDITLNVPNVAIESVEKALDDYEVVNALEAAMLEWTEVLRAAVERETEKTPQGRGPLAEIDYWRERGAALTGLFEQLNLPAVRKMIEVIEAAPKDKVVASVFTGFKHEFEELHKLYLECKDNVKFLTTLERHFKAITNYRQTGDGSLSNVTDVIGPMLNALRMVWIISRHYSDDARMGGLMNRISVEIGDKVTEDVCVEEIFDIPVDEAIAKVDNAKRLLETWKETYMEVREKIETSGNARWEFNRKELFDRTDYMASICGDLRGMLEAVDGFHHFLGPQLKAVTGENEAIDVVLSRVKEMAKPVEDVDFDAFDQKYMMRWQTISSQFQCDKEEIERSTRSFIDESFKNLRSAESAFELLQNFKSIKSEGGISKQLQDKFNDVLEQFARELQVTRDIFDKNHEDPPVYKNQPPVAGAIAWSRSLFSRVRKTMTMFETHAAEEMKTEAAAAECHFKYMAIAKSVMHFEKKQYNGWIENVDAAALYHLKQPILYTDTSCEPEEIKVNFHHDLVKLIREAKYLDKMGFKIPETALNVALQDEKYLNQREQMMVMLNAYKAAVTSLTPVEATVFSEKLKRLRAVLQPGYSPLNWNSLGILEFVEKCKEAINEFASLVTQVKKNGGVIEQVAADISAARVVFDPPVGAETLDATEMFEHLERHRTEVVDELVRKYRTIGPLLGKIEEAVAGTNTGKSPQLAEYYAHWESAIFNALSDLVMNNLRYFAQMLDRRTRAKTGKHGPGPLFKVIVMLNAPDIVVQPSIKDVAKALKTSCRNVLECAAPFVRWMDRTCLETPPVKKDDDDDEPVYFNFMNDVGRDEDILRVMEYLNDQAEKTVQGVSEYVESWNKHAYLWKLDKEVVVAKFVETEPDCMTYEREFAKYQKMSNELFEASEELEIDYARVVCRPLGKSLREECLSWVKAFATEMHRTDVESVGKIRGDIADKDRGLRAEPADINDLIGVLSIIDDVRRGHMQMELDYLDLEERVRTRQLYDFPMEEASVSDHNTIRDIWATLRKDCEEMDNNLDEVRDKFTLVTIDNVKEFKEKCADFRKRLEESGPGVPGTELDVGVTSLAAYNEELAFKLKTRDDLVMAEKLFELDVTSYPELTETENELKVLDQIYGLYVAHVDGVAGLATAMWKDLDFAKLVDFAKDFAERLEAMLGTDLERSPIFALVSEVIESFRSTLPAIESLKSESMRERHWEQLQSVTATSVNTDPNVFTLGMLLGMKIHLYSSGILDMCTAAEKEVKIEADIVKLADVWKHQKFELLKYVKGEEDRGFTLRSTDEVTVTLDDMALTLQSMMSSRYAKPFIDDVRAWEAKLSLISEVIEVWNEVQRKWMYLESIFIGSDDIRHQLPEEAKRFDRIEKHWQMLMADTNKNSNILDACSVKDRLPFLQELHEQLELCQKSLSEYLDTKRNAFPRFFFISDDELLSVLGTSDPTSVQEHMLKLYDNCAALKFGRGNKSVTGMISAEGESFDFRAACTTEGAVEVWMLGVETEMRKTLRQIGKEGVFFYAKQARSQWILDQIGMITLVGSQIWWTWEVEDVFARVRNGEKMAMKDFSTKLTGQLLELTTMVRGDLSNLNRKKINSLIIIDVHARDIIDTFVRDSVLDSREFAWESQLRFAWEKSRDDILIRQCTGTFNFGYEYMGLNGRLVITALTDRCYMTITTALTYMLGAAPAGPAGTGKTETTKDLAKSMSLLCVVFNCGEGLDYKAMGMIFSGLVQTGAWGCFDEFNRITVEVLSVISSQVKCIQEALKNNLERFQFEGKEIALKSTTGIFITMNPGYAGRAELPDNLKALFRPVTMIVPDLQQICEIMLFSEGFNTAKMLAKKMTVLYKLAKEQLSKQYHYDFGLRALKSVLVMAGALKRGSPDLSEDIVLMRALRDMNLPKFVFDDVPLFLGLINDLFPGLDCPRVRYPKFNDVVENDLAVQGYKVMTNPSEQVDKVIQLYETMMTRHTTMVVGNTGGGKSVIINTLARSQTAMGRNTKIHVVNPKAQSVAELYGELDPETRDWTDGVLSNIFRTLTKPLPPNTDEARYIVFDGDVDAVWVENMNSVMDDNKLLTLPNGERMRLVDHVKLLFEVADLQYASPATVSRCGMVYVDPKNLNYEPYIWKWLNTRTIEAEIDGEVKSEKAVLSLMFEKYMKSCIEYCLEGIEGEVIGKPLTQTIPQTNLNLVRQCCNMLECLLTEERAIVDESVLEATFIFCLTWSVGAAVVQKLGVQDRDRFDKFIKAQSGYQCFEGEGLSATQLPQDSLYEYVFDLDKRQWFTWKSRVKPLEIQEDAKFASIVVPTVDTVRSSWLLETFCEKGKPVLFVGDSGTAKTVTILKYLRGLDLTKNQVLTSNFSSRTTSRDVQLGIEDVVEKRTKDTFGPAMGKKLICYFDDLNMPKVDTYGTQQPIALLKTLIERQGFYDREKELNWKKIKDLYYVAAMGPPGGARNPVDPRFVSLFNTFEIQFPSSDNLRTIYAAILKSHTVKLNEDIRGAAENLTDVTLELYNYILEKLPATPSRFHYIFNLRDLSRVYEGLLCSTEDKFKTPTQFIRLWRNEVLRIFHDRLISEEDKAVVLDKMTELLEEHYQSDANDVLKDPILFGDYKEAPKEVAETGGEGDATAGVLRLYEDVGAYADIKPLFEEIMTHYNGKYKDMNLVFFEDALEHLTRVHRIIRLDQGNALLVGVGGSGKQSLSRLAAFTAGCEVFEITLTRGYDETMFRDDLKSLYTMIGVNNQKVMFLFTDSHVADEGFLELINNMLTSGMVPALYADDEKEGVTAGLKEEVVKKGLGETKEAAWNYFVDRCRNNLHVVLGMSPVGDTLRTRCRNFPGMVNNTVIDWFQPWPEDALRSVSQVFLKDLDMPTRFRDTVTEHMVMTHQSVRNYSVKFFEELRRYNYVTPKNYLDFIANYKKSLEENRVLNQNMTERLDGGLQKLIMAGEEVTTMQETLSKAKVVVAQKTKEVNELLETIAKSTALAEKKSANAVQKEEKLKIESEEILKIKEEAENDLAEAIPALEAAADALKNLRKEDITELKSFAKPNVYVQKVCECVGILQGIKDISWAGAKLMMTDNNFLKSLFEFDKDKIKDKQIKALKAYTSDEAFTVENVMGISQAGGGMLRWVFAMIKYNAVARTVEPKRKAVAKAEKSLRASEKDLAKIKKEVKKLNKELAAFNVKMEENMSEQQRLKDEADLMQKRLAAAEKLIKGLASERTRWTADLEELAKVRERLLGDCLLTSSFLSYTGAFTFDFRQKLTYELWLSDVRDRDVPVTVPFRLEKLLADDVVTGQWASEGLPSDELSIQNGILTTRASRFALCIDPQMQAVTWIKRREGKNLEGKVKTFNDSDFLKQLELAVQYGLPFLFENLDEYIDPVIDPVLEKNIIINPQNGSKTVKLGDKEVDWDDNFMMYLTTKLPNPHYGPEISGKTMIINYSVTQEGLQDQLLNATVRYERPDLEEERERLVKEVSESKTLLSRLEDTLLKELSSATGNILDNEELIQTLEDTKIKAVEIAANLKAAIVTSEEINTTRVRYTPVAKRGSILFFIMSGLSVVNNMYENSLAMYLEVFNLTLDTSKKDSTLDGRLRNVVEALTFDVYNFTCLGLFERHKLMFSMQMCIKIEEGEGRLNREQLDFFLKGNLSLEKSKRKKPYEWWPEQGWEDLMRLIKLGSEDEESSQGGSTPEGGTPEAGTPAEGSPAKSQKSAGEDDAPAAEEPAAEELEADPEADAAAAEEDGGEDWKAWYDLEAPEQSPMPGGFSDTLDIFEQMLLLRCVRVDRITVAVTRYVISRMGEKYVQPPNLDYPRIYSMSNALTPVVFVLSPGADPAFDVFRLGEDLGYRPGAKLKYMALGQGMGPKAAEMLEMGSTRGLWVMLQNCHLLPSWLKTLEKILEKITKPNKDFRLWLTTDPTDRFPLGILQRSLKVVTEPPNGLKLNIRASYAKITEENLADCPHHGFRPLTYVLAFFHAIVQERRKYGKLGWNVAYDFNETDFRISHLLINTYLTKAFDNKDDVLPWGTLRYLIGEAMYGGRVSDSFDRRILTTYLNEYLGDFLFDTFQPFHFYQNEDVDYVIPEHGPRDNYTRMIDKLPLVQTPEAFGLHGNADISYYTNATKELWTNLVDLQPRVAGKSGGISREDFIAQVAADVLSKIPPPFDMPVIKKKIGIPSPTQVVLLQELARYNLLVLKMLSTLKSLQKALSGEIGMSGDLDLLATALFNGTLPAVWAKMTAATEKKLGSWMMWFERRFAQYTDWVENGEPAVMWLSGLHIPETYTAALVQTACRDKGWPLDKSTLYTKVTQYTDASQITERMPHGAYVQGLYLEGASWDLEKSILRRQDPKVLVTELPILQVIPIEASKLKLQSTFKTPVYVTQSRRNAMGVGLVFEADLSTEEHGSHWVLQGVALSLNIDQ</sequence>
<keyword evidence="11 16" id="KW-0175">Coiled coil</keyword>
<evidence type="ECO:0000256" key="5">
    <source>
        <dbReference type="ARBA" id="ARBA00022737"/>
    </source>
</evidence>
<dbReference type="GO" id="GO:0030286">
    <property type="term" value="C:dynein complex"/>
    <property type="evidence" value="ECO:0007669"/>
    <property type="project" value="UniProtKB-KW"/>
</dbReference>
<dbReference type="RefSeq" id="XP_003061928.1">
    <property type="nucleotide sequence ID" value="XM_003061882.1"/>
</dbReference>
<evidence type="ECO:0000256" key="3">
    <source>
        <dbReference type="ARBA" id="ARBA00022490"/>
    </source>
</evidence>
<keyword evidence="3" id="KW-0963">Cytoplasm</keyword>
<keyword evidence="8" id="KW-0067">ATP-binding</keyword>
<dbReference type="FunFam" id="1.20.920.30:FF:000007">
    <property type="entry name" value="Dynein axonemal heavy chain 10"/>
    <property type="match status" value="1"/>
</dbReference>
<dbReference type="InterPro" id="IPR041228">
    <property type="entry name" value="Dynein_C"/>
</dbReference>
<dbReference type="GeneID" id="9687575"/>
<comment type="subcellular location">
    <subcellularLocation>
        <location evidence="1">Cytoplasm</location>
        <location evidence="1">Cytoskeleton</location>
        <location evidence="1">Flagellum axoneme</location>
    </subcellularLocation>
</comment>
<evidence type="ECO:0000256" key="4">
    <source>
        <dbReference type="ARBA" id="ARBA00022701"/>
    </source>
</evidence>
<dbReference type="STRING" id="564608.C1N2S6"/>
<keyword evidence="6" id="KW-0547">Nucleotide-binding</keyword>
<dbReference type="GO" id="GO:0008569">
    <property type="term" value="F:minus-end-directed microtubule motor activity"/>
    <property type="evidence" value="ECO:0007669"/>
    <property type="project" value="InterPro"/>
</dbReference>
<feature type="compositionally biased region" description="Low complexity" evidence="17">
    <location>
        <begin position="138"/>
        <end position="154"/>
    </location>
</feature>
<dbReference type="InterPro" id="IPR026983">
    <property type="entry name" value="DHC"/>
</dbReference>
<feature type="coiled-coil region" evidence="16">
    <location>
        <begin position="3266"/>
        <end position="3297"/>
    </location>
</feature>
<dbReference type="GO" id="GO:0060271">
    <property type="term" value="P:cilium assembly"/>
    <property type="evidence" value="ECO:0007669"/>
    <property type="project" value="UniProtKB-ARBA"/>
</dbReference>
<dbReference type="InterPro" id="IPR041466">
    <property type="entry name" value="Dynein_AAA5_ext"/>
</dbReference>
<dbReference type="Pfam" id="PF12781">
    <property type="entry name" value="AAA_9"/>
    <property type="match status" value="1"/>
</dbReference>
<dbReference type="Pfam" id="PF12774">
    <property type="entry name" value="AAA_6"/>
    <property type="match status" value="1"/>
</dbReference>
<reference evidence="19 20" key="1">
    <citation type="journal article" date="2009" name="Science">
        <title>Green evolution and dynamic adaptations revealed by genomes of the marine picoeukaryotes Micromonas.</title>
        <authorList>
            <person name="Worden A.Z."/>
            <person name="Lee J.H."/>
            <person name="Mock T."/>
            <person name="Rouze P."/>
            <person name="Simmons M.P."/>
            <person name="Aerts A.L."/>
            <person name="Allen A.E."/>
            <person name="Cuvelier M.L."/>
            <person name="Derelle E."/>
            <person name="Everett M.V."/>
            <person name="Foulon E."/>
            <person name="Grimwood J."/>
            <person name="Gundlach H."/>
            <person name="Henrissat B."/>
            <person name="Napoli C."/>
            <person name="McDonald S.M."/>
            <person name="Parker M.S."/>
            <person name="Rombauts S."/>
            <person name="Salamov A."/>
            <person name="Von Dassow P."/>
            <person name="Badger J.H."/>
            <person name="Coutinho P.M."/>
            <person name="Demir E."/>
            <person name="Dubchak I."/>
            <person name="Gentemann C."/>
            <person name="Eikrem W."/>
            <person name="Gready J.E."/>
            <person name="John U."/>
            <person name="Lanier W."/>
            <person name="Lindquist E.A."/>
            <person name="Lucas S."/>
            <person name="Mayer K.F."/>
            <person name="Moreau H."/>
            <person name="Not F."/>
            <person name="Otillar R."/>
            <person name="Panaud O."/>
            <person name="Pangilinan J."/>
            <person name="Paulsen I."/>
            <person name="Piegu B."/>
            <person name="Poliakov A."/>
            <person name="Robbens S."/>
            <person name="Schmutz J."/>
            <person name="Toulza E."/>
            <person name="Wyss T."/>
            <person name="Zelensky A."/>
            <person name="Zhou K."/>
            <person name="Armbrust E.V."/>
            <person name="Bhattacharya D."/>
            <person name="Goodenough U.W."/>
            <person name="Van de Peer Y."/>
            <person name="Grigoriev I.V."/>
        </authorList>
    </citation>
    <scope>NUCLEOTIDE SEQUENCE [LARGE SCALE GENOMIC DNA]</scope>
    <source>
        <strain evidence="19 20">CCMP1545</strain>
    </source>
</reference>
<gene>
    <name evidence="19" type="primary">IA1-DHC1A</name>
    <name evidence="19" type="ORF">MICPUCDRAFT_35522</name>
</gene>
<dbReference type="Gene3D" id="1.10.8.720">
    <property type="entry name" value="Region D6 of dynein motor"/>
    <property type="match status" value="1"/>
</dbReference>
<organism evidence="20">
    <name type="scientific">Micromonas pusilla (strain CCMP1545)</name>
    <name type="common">Picoplanktonic green alga</name>
    <dbReference type="NCBI Taxonomy" id="564608"/>
    <lineage>
        <taxon>Eukaryota</taxon>
        <taxon>Viridiplantae</taxon>
        <taxon>Chlorophyta</taxon>
        <taxon>Mamiellophyceae</taxon>
        <taxon>Mamiellales</taxon>
        <taxon>Mamiellaceae</taxon>
        <taxon>Micromonas</taxon>
    </lineage>
</organism>
<feature type="compositionally biased region" description="Pro residues" evidence="17">
    <location>
        <begin position="164"/>
        <end position="181"/>
    </location>
</feature>
<dbReference type="FunFam" id="1.20.1270.280:FF:000005">
    <property type="entry name" value="Dynein axonemal heavy chain 10"/>
    <property type="match status" value="1"/>
</dbReference>
<dbReference type="FunFam" id="3.40.50.300:FF:000049">
    <property type="entry name" value="Dynein, axonemal, heavy chain 5"/>
    <property type="match status" value="1"/>
</dbReference>
<feature type="domain" description="AAA+ ATPase" evidence="18">
    <location>
        <begin position="2606"/>
        <end position="2969"/>
    </location>
</feature>
<dbReference type="InterPro" id="IPR004273">
    <property type="entry name" value="Dynein_heavy_D6_P-loop"/>
</dbReference>
<evidence type="ECO:0000256" key="11">
    <source>
        <dbReference type="ARBA" id="ARBA00023054"/>
    </source>
</evidence>
<dbReference type="InterPro" id="IPR043157">
    <property type="entry name" value="Dynein_AAA1S"/>
</dbReference>
<dbReference type="OrthoDB" id="64868at2759"/>
<dbReference type="InterPro" id="IPR024317">
    <property type="entry name" value="Dynein_heavy_chain_D4_dom"/>
</dbReference>
<feature type="compositionally biased region" description="Acidic residues" evidence="17">
    <location>
        <begin position="3994"/>
        <end position="4023"/>
    </location>
</feature>
<dbReference type="FunFam" id="3.40.50.300:FF:000153">
    <property type="entry name" value="Dynein axonemal heavy chain 1"/>
    <property type="match status" value="1"/>
</dbReference>
<dbReference type="Gene3D" id="1.10.8.1220">
    <property type="match status" value="1"/>
</dbReference>
<comment type="similarity">
    <text evidence="2">Belongs to the dynein heavy chain family.</text>
</comment>
<evidence type="ECO:0000256" key="2">
    <source>
        <dbReference type="ARBA" id="ARBA00008887"/>
    </source>
</evidence>
<dbReference type="FunFam" id="1.10.8.1220:FF:000001">
    <property type="entry name" value="Dynein axonemal heavy chain 5"/>
    <property type="match status" value="1"/>
</dbReference>
<dbReference type="GO" id="GO:0045505">
    <property type="term" value="F:dynein intermediate chain binding"/>
    <property type="evidence" value="ECO:0007669"/>
    <property type="project" value="InterPro"/>
</dbReference>
<dbReference type="KEGG" id="mpp:MICPUCDRAFT_35522"/>
<dbReference type="Gene3D" id="1.20.140.100">
    <property type="entry name" value="Dynein heavy chain, N-terminal domain 2"/>
    <property type="match status" value="1"/>
</dbReference>
<evidence type="ECO:0000313" key="19">
    <source>
        <dbReference type="EMBL" id="EEH53640.1"/>
    </source>
</evidence>
<dbReference type="FunFam" id="3.20.180.20:FF:000001">
    <property type="entry name" value="Dynein axonemal heavy chain 5"/>
    <property type="match status" value="1"/>
</dbReference>
<dbReference type="Gene3D" id="1.20.920.20">
    <property type="match status" value="1"/>
</dbReference>
<dbReference type="Gene3D" id="3.40.50.300">
    <property type="entry name" value="P-loop containing nucleotide triphosphate hydrolases"/>
    <property type="match status" value="5"/>
</dbReference>
<feature type="region of interest" description="Disordered" evidence="17">
    <location>
        <begin position="3958"/>
        <end position="4023"/>
    </location>
</feature>
<feature type="domain" description="AAA+ ATPase" evidence="18">
    <location>
        <begin position="1968"/>
        <end position="2106"/>
    </location>
</feature>
<dbReference type="PANTHER" id="PTHR22878">
    <property type="entry name" value="DYNEIN HEAVY CHAIN 6, AXONEMAL-LIKE-RELATED"/>
    <property type="match status" value="1"/>
</dbReference>
<dbReference type="GO" id="GO:0005524">
    <property type="term" value="F:ATP binding"/>
    <property type="evidence" value="ECO:0007669"/>
    <property type="project" value="UniProtKB-KW"/>
</dbReference>
<dbReference type="FunFam" id="3.40.50.300:FF:000063">
    <property type="entry name" value="dynein heavy chain 6, axonemal"/>
    <property type="match status" value="1"/>
</dbReference>
<dbReference type="Gene3D" id="1.20.920.30">
    <property type="match status" value="1"/>
</dbReference>
<keyword evidence="13" id="KW-0505">Motor protein</keyword>
<evidence type="ECO:0000313" key="20">
    <source>
        <dbReference type="Proteomes" id="UP000001876"/>
    </source>
</evidence>
<evidence type="ECO:0000256" key="8">
    <source>
        <dbReference type="ARBA" id="ARBA00022840"/>
    </source>
</evidence>
<accession>C1N2S6</accession>
<dbReference type="InterPro" id="IPR024743">
    <property type="entry name" value="Dynein_HC_stalk"/>
</dbReference>
<dbReference type="InterPro" id="IPR013602">
    <property type="entry name" value="Dynein_heavy_linker"/>
</dbReference>
<evidence type="ECO:0000259" key="18">
    <source>
        <dbReference type="SMART" id="SM00382"/>
    </source>
</evidence>
<dbReference type="GO" id="GO:0005874">
    <property type="term" value="C:microtubule"/>
    <property type="evidence" value="ECO:0007669"/>
    <property type="project" value="UniProtKB-KW"/>
</dbReference>
<dbReference type="GO" id="GO:0051959">
    <property type="term" value="F:dynein light intermediate chain binding"/>
    <property type="evidence" value="ECO:0007669"/>
    <property type="project" value="InterPro"/>
</dbReference>
<evidence type="ECO:0000256" key="1">
    <source>
        <dbReference type="ARBA" id="ARBA00004611"/>
    </source>
</evidence>